<evidence type="ECO:0000313" key="5">
    <source>
        <dbReference type="Proteomes" id="UP001595976"/>
    </source>
</evidence>
<evidence type="ECO:0000256" key="2">
    <source>
        <dbReference type="ARBA" id="ARBA00022801"/>
    </source>
</evidence>
<keyword evidence="5" id="KW-1185">Reference proteome</keyword>
<dbReference type="EC" id="3.5.1.44" evidence="3"/>
<protein>
    <recommendedName>
        <fullName evidence="3">Probable chemoreceptor glutamine deamidase CheD</fullName>
        <ecNumber evidence="3">3.5.1.44</ecNumber>
    </recommendedName>
</protein>
<dbReference type="SUPFAM" id="SSF64438">
    <property type="entry name" value="CNF1/YfiH-like putative cysteine hydrolases"/>
    <property type="match status" value="1"/>
</dbReference>
<sequence>MSVSRSAARASRRYFDPRFAATIITVAPGEHEITAAQDEIVATVLGSCVSVCLRDPAAGIGGLNHFLLPKNNGNADPSAGERYGDTAMEVLINDLLKRGARRQNLEAKVFGGARVLAGATMLAIGDNNIAFVTEFLKREGIPIVSKDVGGTRSRRIHYQPSSGRAWVQHVQPTARDSGQEMAYLNRLKTQPVAGEVEIFS</sequence>
<organism evidence="4 5">
    <name type="scientific">Bosea minatitlanensis</name>
    <dbReference type="NCBI Taxonomy" id="128782"/>
    <lineage>
        <taxon>Bacteria</taxon>
        <taxon>Pseudomonadati</taxon>
        <taxon>Pseudomonadota</taxon>
        <taxon>Alphaproteobacteria</taxon>
        <taxon>Hyphomicrobiales</taxon>
        <taxon>Boseaceae</taxon>
        <taxon>Bosea</taxon>
    </lineage>
</organism>
<dbReference type="InterPro" id="IPR011324">
    <property type="entry name" value="Cytotoxic_necrot_fac-like_cat"/>
</dbReference>
<evidence type="ECO:0000256" key="3">
    <source>
        <dbReference type="HAMAP-Rule" id="MF_01440"/>
    </source>
</evidence>
<accession>A0ABW0EXM2</accession>
<dbReference type="Pfam" id="PF03975">
    <property type="entry name" value="CheD"/>
    <property type="match status" value="1"/>
</dbReference>
<keyword evidence="2 3" id="KW-0378">Hydrolase</keyword>
<dbReference type="InterPro" id="IPR038592">
    <property type="entry name" value="CheD-like_sf"/>
</dbReference>
<dbReference type="PANTHER" id="PTHR35147:SF3">
    <property type="entry name" value="CHEMORECEPTOR GLUTAMINE DEAMIDASE CHED 1-RELATED"/>
    <property type="match status" value="1"/>
</dbReference>
<keyword evidence="1 3" id="KW-0145">Chemotaxis</keyword>
<dbReference type="Gene3D" id="3.30.1330.200">
    <property type="match status" value="1"/>
</dbReference>
<evidence type="ECO:0000256" key="1">
    <source>
        <dbReference type="ARBA" id="ARBA00022500"/>
    </source>
</evidence>
<comment type="similarity">
    <text evidence="3">Belongs to the CheD family.</text>
</comment>
<comment type="function">
    <text evidence="3">Probably deamidates glutamine residues to glutamate on methyl-accepting chemotaxis receptors (MCPs), playing an important role in chemotaxis.</text>
</comment>
<dbReference type="Proteomes" id="UP001595976">
    <property type="component" value="Unassembled WGS sequence"/>
</dbReference>
<dbReference type="EMBL" id="JBHSLI010000001">
    <property type="protein sequence ID" value="MFC5292032.1"/>
    <property type="molecule type" value="Genomic_DNA"/>
</dbReference>
<proteinExistence type="inferred from homology"/>
<dbReference type="CDD" id="cd16352">
    <property type="entry name" value="CheD"/>
    <property type="match status" value="1"/>
</dbReference>
<dbReference type="HAMAP" id="MF_01440">
    <property type="entry name" value="CheD"/>
    <property type="match status" value="1"/>
</dbReference>
<comment type="catalytic activity">
    <reaction evidence="3">
        <text>L-glutaminyl-[protein] + H2O = L-glutamyl-[protein] + NH4(+)</text>
        <dbReference type="Rhea" id="RHEA:16441"/>
        <dbReference type="Rhea" id="RHEA-COMP:10207"/>
        <dbReference type="Rhea" id="RHEA-COMP:10208"/>
        <dbReference type="ChEBI" id="CHEBI:15377"/>
        <dbReference type="ChEBI" id="CHEBI:28938"/>
        <dbReference type="ChEBI" id="CHEBI:29973"/>
        <dbReference type="ChEBI" id="CHEBI:30011"/>
        <dbReference type="EC" id="3.5.1.44"/>
    </reaction>
</comment>
<comment type="caution">
    <text evidence="4">The sequence shown here is derived from an EMBL/GenBank/DDBJ whole genome shotgun (WGS) entry which is preliminary data.</text>
</comment>
<gene>
    <name evidence="3" type="primary">cheD</name>
    <name evidence="4" type="ORF">ACFPK2_03410</name>
</gene>
<evidence type="ECO:0000313" key="4">
    <source>
        <dbReference type="EMBL" id="MFC5292032.1"/>
    </source>
</evidence>
<name>A0ABW0EXM2_9HYPH</name>
<dbReference type="PANTHER" id="PTHR35147">
    <property type="entry name" value="CHEMORECEPTOR GLUTAMINE DEAMIDASE CHED-RELATED"/>
    <property type="match status" value="1"/>
</dbReference>
<reference evidence="5" key="1">
    <citation type="journal article" date="2019" name="Int. J. Syst. Evol. Microbiol.">
        <title>The Global Catalogue of Microorganisms (GCM) 10K type strain sequencing project: providing services to taxonomists for standard genome sequencing and annotation.</title>
        <authorList>
            <consortium name="The Broad Institute Genomics Platform"/>
            <consortium name="The Broad Institute Genome Sequencing Center for Infectious Disease"/>
            <person name="Wu L."/>
            <person name="Ma J."/>
        </authorList>
    </citation>
    <scope>NUCLEOTIDE SEQUENCE [LARGE SCALE GENOMIC DNA]</scope>
    <source>
        <strain evidence="5">CGMCC 1.15643</strain>
    </source>
</reference>
<dbReference type="RefSeq" id="WP_158446860.1">
    <property type="nucleotide sequence ID" value="NZ_JAOAOS010000001.1"/>
</dbReference>
<dbReference type="InterPro" id="IPR005659">
    <property type="entry name" value="Chemorcpt_Glu_NH3ase_CheD"/>
</dbReference>